<dbReference type="EC" id="2.7.11.1" evidence="3"/>
<dbReference type="Pfam" id="PF00560">
    <property type="entry name" value="LRR_1"/>
    <property type="match status" value="3"/>
</dbReference>
<evidence type="ECO:0000256" key="21">
    <source>
        <dbReference type="SAM" id="MobiDB-lite"/>
    </source>
</evidence>
<keyword evidence="4" id="KW-0723">Serine/threonine-protein kinase</keyword>
<dbReference type="Pfam" id="PF07714">
    <property type="entry name" value="PK_Tyr_Ser-Thr"/>
    <property type="match status" value="2"/>
</dbReference>
<dbReference type="Proteomes" id="UP000886595">
    <property type="component" value="Unassembled WGS sequence"/>
</dbReference>
<comment type="catalytic activity">
    <reaction evidence="18">
        <text>L-threonyl-[protein] + ATP = O-phospho-L-threonyl-[protein] + ADP + H(+)</text>
        <dbReference type="Rhea" id="RHEA:46608"/>
        <dbReference type="Rhea" id="RHEA-COMP:11060"/>
        <dbReference type="Rhea" id="RHEA-COMP:11605"/>
        <dbReference type="ChEBI" id="CHEBI:15378"/>
        <dbReference type="ChEBI" id="CHEBI:30013"/>
        <dbReference type="ChEBI" id="CHEBI:30616"/>
        <dbReference type="ChEBI" id="CHEBI:61977"/>
        <dbReference type="ChEBI" id="CHEBI:456216"/>
        <dbReference type="EC" id="2.7.11.1"/>
    </reaction>
</comment>
<dbReference type="Gene3D" id="3.30.200.20">
    <property type="entry name" value="Phosphorylase Kinase, domain 1"/>
    <property type="match status" value="2"/>
</dbReference>
<evidence type="ECO:0000256" key="18">
    <source>
        <dbReference type="ARBA" id="ARBA00047899"/>
    </source>
</evidence>
<feature type="domain" description="Protein kinase" evidence="23">
    <location>
        <begin position="1208"/>
        <end position="1490"/>
    </location>
</feature>
<dbReference type="InterPro" id="IPR052422">
    <property type="entry name" value="Auxin_Ser/Thr_Kinase"/>
</dbReference>
<sequence length="1561" mass="169007">MTSLSQAWLQKNQLTGPIPDLSKTNLFDLQLRDNQLTGIVSPSLLPLGSLKNITLDSNKFQGPLPLFPPEVAKVSAEHNYFCTAKAGENCDPQVMTLLAVAGGLGYPSTLAESWQGNDACSNWAYVTCDSSKKNVVTLNLAKHGFAGVISPAIANLTSLKNVYLNDNNLTGVVPIVLTFMPSLQLIDVSNNNLTGEIPIFPAQVKFNYKPGNVLIGTDIGDSTNGGGPGGGSKAGVIIGVIVGAGKLMVSDDKNGYGANNFNALKSPSSGDSGGDRFPLEGGNVTIPMEVLRQVTNNFSEANILGRGGFGVVYAGELHDGTKTAIKRMESSSMGDKGRNEFQAEIAVLTKVRHRHLVALLGYCVNGYERLLVYEYMPQGNLGQHLFEYQELGYSPLTWKQRVSIALDVARGVEYLHSLAQQSFIHRDLKSSNILLGDDMRAKVADFGLVKNAPDGKYSVETRLAGTFGYLAPEYAATGRVTTKVDVYAFGVVLMEMLTGRKALDDSLPDEKCHLVTWFRRILINKEKISKELDQTLEADKETLESIHRVAELAGHCTAREPQQRPDMGHAVNVLGPLVEKWKPTSQEQEESFGIDMNNMSLPQALQRWQQNEGTSTSMFENFHHTQPSSSSSSSSILLPVLQAMEAPTPHLLLFLLFALSSLTTSTADDGAAMLALAKSFRPPPSDWSTTTSTDYCKWTGVKCTSGRVNSITLEDTSLSGGLAPEISTLSELKTLTLQRNKLSGKIPSFAKLSSLQEIYLDENLFDGVEPGAFSGLTSLQILSLSDNPNIAAWSFPSELADSTSLTTLSLDNTTISGVLPDVFDSFASLQNLRLSYNNITGVLPPSLAKSPVQNLWINNQESGLTGTIEVLSGMTSLSQAWLQKNQLTGPIPDLSKTNLFDLQLRDNQLTGVVSPSLLPLGSLKNITLDNNKFQGPLPLFPPEVEKVSAEHNYFCTTKAGENCDAQVMTLLAVAGGLGYPSTLAESWQGNDACSSWAYVTCDSSKKNVVTLNLAKHGFAGVISPAIANLTSLKNIYLNDNNLTGAVPKVLTFMPSLQLIDVSNNNLTGEIPVFPAQVKFNYKPGNVLIGTDVGDSTNGGGPGGGGSKAGVIIGVIVGVLVFLAIIGFVVYKFVMKKKYGKFGRTDPEKAGKLMVSDDKNGGAYGNGHGASNFNASKSPSSGDSSDRFLVEGGNVTIPIEVLRQVTNNFSEANILGRGGFGVVYAGELHDGTKTAIKRMECSSMGEGDKGRNEFQAEIAVLTKVRHRHLVALLGYCVNGYERLLVYEYMPQGNLGQHLFEYQELGYSPLTWKQRVSIALDVARGVEYLHSLAQQSFIHRDLKPSNILLGDDMRAKVADFGLVKNAPDGKYSVETRLAGTFGYLAPEYAATGRVTTKVDVYAFGVVLMEMLTGRKALDDSLPDEKCHLVTWFRRVLVNKENISKELDQTLEADEETLESIHRVAELAGHCTAREPQQRPDMGHAVNVLGPLVEKWKPTSQEEEESFGIDVNNMSLPQALQRWQQNEGTSTSMFGGDFSYSQTQSSIPPKPSGFHSTFDSTDGR</sequence>
<feature type="domain" description="Protein kinase" evidence="23">
    <location>
        <begin position="298"/>
        <end position="578"/>
    </location>
</feature>
<keyword evidence="13 22" id="KW-1133">Transmembrane helix</keyword>
<keyword evidence="7 22" id="KW-0812">Transmembrane</keyword>
<evidence type="ECO:0000256" key="4">
    <source>
        <dbReference type="ARBA" id="ARBA00022527"/>
    </source>
</evidence>
<dbReference type="GO" id="GO:0005524">
    <property type="term" value="F:ATP binding"/>
    <property type="evidence" value="ECO:0007669"/>
    <property type="project" value="UniProtKB-UniRule"/>
</dbReference>
<dbReference type="InterPro" id="IPR001245">
    <property type="entry name" value="Ser-Thr/Tyr_kinase_cat_dom"/>
</dbReference>
<keyword evidence="8" id="KW-0732">Signal</keyword>
<evidence type="ECO:0000256" key="15">
    <source>
        <dbReference type="ARBA" id="ARBA00023157"/>
    </source>
</evidence>
<keyword evidence="25" id="KW-1185">Reference proteome</keyword>
<dbReference type="OrthoDB" id="4062651at2759"/>
<evidence type="ECO:0000256" key="1">
    <source>
        <dbReference type="ARBA" id="ARBA00004167"/>
    </source>
</evidence>
<dbReference type="GO" id="GO:0016020">
    <property type="term" value="C:membrane"/>
    <property type="evidence" value="ECO:0007669"/>
    <property type="project" value="UniProtKB-SubCell"/>
</dbReference>
<evidence type="ECO:0000256" key="16">
    <source>
        <dbReference type="ARBA" id="ARBA00023170"/>
    </source>
</evidence>
<evidence type="ECO:0000256" key="11">
    <source>
        <dbReference type="ARBA" id="ARBA00022777"/>
    </source>
</evidence>
<dbReference type="InterPro" id="IPR011009">
    <property type="entry name" value="Kinase-like_dom_sf"/>
</dbReference>
<feature type="binding site" evidence="20">
    <location>
        <position position="1236"/>
    </location>
    <ligand>
        <name>ATP</name>
        <dbReference type="ChEBI" id="CHEBI:30616"/>
    </ligand>
</feature>
<feature type="compositionally biased region" description="Polar residues" evidence="21">
    <location>
        <begin position="1525"/>
        <end position="1544"/>
    </location>
</feature>
<evidence type="ECO:0000256" key="20">
    <source>
        <dbReference type="PROSITE-ProRule" id="PRU10141"/>
    </source>
</evidence>
<dbReference type="PROSITE" id="PS50011">
    <property type="entry name" value="PROTEIN_KINASE_DOM"/>
    <property type="match status" value="2"/>
</dbReference>
<dbReference type="CDD" id="cd14066">
    <property type="entry name" value="STKc_IRAK"/>
    <property type="match status" value="2"/>
</dbReference>
<evidence type="ECO:0000256" key="17">
    <source>
        <dbReference type="ARBA" id="ARBA00023180"/>
    </source>
</evidence>
<dbReference type="PANTHER" id="PTHR47986">
    <property type="entry name" value="OSJNBA0070M12.3 PROTEIN"/>
    <property type="match status" value="1"/>
</dbReference>
<dbReference type="InterPro" id="IPR008271">
    <property type="entry name" value="Ser/Thr_kinase_AS"/>
</dbReference>
<dbReference type="InterPro" id="IPR032675">
    <property type="entry name" value="LRR_dom_sf"/>
</dbReference>
<evidence type="ECO:0000256" key="10">
    <source>
        <dbReference type="ARBA" id="ARBA00022741"/>
    </source>
</evidence>
<evidence type="ECO:0000256" key="6">
    <source>
        <dbReference type="ARBA" id="ARBA00022679"/>
    </source>
</evidence>
<evidence type="ECO:0000256" key="13">
    <source>
        <dbReference type="ARBA" id="ARBA00022989"/>
    </source>
</evidence>
<dbReference type="FunFam" id="3.80.10.10:FF:000129">
    <property type="entry name" value="Leucine-rich repeat receptor-like kinase"/>
    <property type="match status" value="2"/>
</dbReference>
<keyword evidence="11" id="KW-0418">Kinase</keyword>
<dbReference type="GO" id="GO:0004674">
    <property type="term" value="F:protein serine/threonine kinase activity"/>
    <property type="evidence" value="ECO:0007669"/>
    <property type="project" value="UniProtKB-KW"/>
</dbReference>
<evidence type="ECO:0000256" key="22">
    <source>
        <dbReference type="SAM" id="Phobius"/>
    </source>
</evidence>
<dbReference type="FunFam" id="3.30.200.20:FF:000226">
    <property type="entry name" value="receptor protein kinase TMK1"/>
    <property type="match status" value="2"/>
</dbReference>
<dbReference type="SUPFAM" id="SSF56112">
    <property type="entry name" value="Protein kinase-like (PK-like)"/>
    <property type="match status" value="2"/>
</dbReference>
<dbReference type="FunFam" id="1.10.510.10:FF:000198">
    <property type="entry name" value="receptor protein kinase TMK1"/>
    <property type="match status" value="2"/>
</dbReference>
<dbReference type="PANTHER" id="PTHR47986:SF12">
    <property type="entry name" value="PROTEIN KINASE DOMAIN-CONTAINING PROTEIN"/>
    <property type="match status" value="1"/>
</dbReference>
<accession>A0A8X7SL52</accession>
<keyword evidence="16" id="KW-0675">Receptor</keyword>
<dbReference type="InterPro" id="IPR001611">
    <property type="entry name" value="Leu-rich_rpt"/>
</dbReference>
<keyword evidence="9" id="KW-0677">Repeat</keyword>
<keyword evidence="5" id="KW-0433">Leucine-rich repeat</keyword>
<evidence type="ECO:0000256" key="7">
    <source>
        <dbReference type="ARBA" id="ARBA00022692"/>
    </source>
</evidence>
<feature type="region of interest" description="Disordered" evidence="21">
    <location>
        <begin position="1165"/>
        <end position="1184"/>
    </location>
</feature>
<evidence type="ECO:0000256" key="5">
    <source>
        <dbReference type="ARBA" id="ARBA00022614"/>
    </source>
</evidence>
<proteinExistence type="inferred from homology"/>
<comment type="similarity">
    <text evidence="2">Belongs to the protein kinase superfamily. Ser/Thr protein kinase family.</text>
</comment>
<dbReference type="InterPro" id="IPR003591">
    <property type="entry name" value="Leu-rich_rpt_typical-subtyp"/>
</dbReference>
<dbReference type="Gene3D" id="3.80.10.10">
    <property type="entry name" value="Ribonuclease Inhibitor"/>
    <property type="match status" value="4"/>
</dbReference>
<feature type="transmembrane region" description="Helical" evidence="22">
    <location>
        <begin position="1110"/>
        <end position="1133"/>
    </location>
</feature>
<feature type="region of interest" description="Disordered" evidence="21">
    <location>
        <begin position="1525"/>
        <end position="1561"/>
    </location>
</feature>
<dbReference type="PROSITE" id="PS00108">
    <property type="entry name" value="PROTEIN_KINASE_ST"/>
    <property type="match status" value="2"/>
</dbReference>
<keyword evidence="6" id="KW-0808">Transferase</keyword>
<dbReference type="InterPro" id="IPR000719">
    <property type="entry name" value="Prot_kinase_dom"/>
</dbReference>
<dbReference type="Pfam" id="PF08263">
    <property type="entry name" value="LRRNT_2"/>
    <property type="match status" value="3"/>
</dbReference>
<evidence type="ECO:0000256" key="9">
    <source>
        <dbReference type="ARBA" id="ARBA00022737"/>
    </source>
</evidence>
<keyword evidence="12 20" id="KW-0067">ATP-binding</keyword>
<dbReference type="SMART" id="SM00369">
    <property type="entry name" value="LRR_TYP"/>
    <property type="match status" value="8"/>
</dbReference>
<evidence type="ECO:0000256" key="8">
    <source>
        <dbReference type="ARBA" id="ARBA00022729"/>
    </source>
</evidence>
<dbReference type="SUPFAM" id="SSF52058">
    <property type="entry name" value="L domain-like"/>
    <property type="match status" value="2"/>
</dbReference>
<organism evidence="24 25">
    <name type="scientific">Brassica carinata</name>
    <name type="common">Ethiopian mustard</name>
    <name type="synonym">Abyssinian cabbage</name>
    <dbReference type="NCBI Taxonomy" id="52824"/>
    <lineage>
        <taxon>Eukaryota</taxon>
        <taxon>Viridiplantae</taxon>
        <taxon>Streptophyta</taxon>
        <taxon>Embryophyta</taxon>
        <taxon>Tracheophyta</taxon>
        <taxon>Spermatophyta</taxon>
        <taxon>Magnoliopsida</taxon>
        <taxon>eudicotyledons</taxon>
        <taxon>Gunneridae</taxon>
        <taxon>Pentapetalae</taxon>
        <taxon>rosids</taxon>
        <taxon>malvids</taxon>
        <taxon>Brassicales</taxon>
        <taxon>Brassicaceae</taxon>
        <taxon>Brassiceae</taxon>
        <taxon>Brassica</taxon>
    </lineage>
</organism>
<keyword evidence="15" id="KW-1015">Disulfide bond</keyword>
<evidence type="ECO:0000256" key="2">
    <source>
        <dbReference type="ARBA" id="ARBA00008684"/>
    </source>
</evidence>
<keyword evidence="17" id="KW-0325">Glycoprotein</keyword>
<evidence type="ECO:0000313" key="24">
    <source>
        <dbReference type="EMBL" id="KAG2306789.1"/>
    </source>
</evidence>
<gene>
    <name evidence="24" type="ORF">Bca52824_026537</name>
</gene>
<evidence type="ECO:0000259" key="23">
    <source>
        <dbReference type="PROSITE" id="PS50011"/>
    </source>
</evidence>
<comment type="catalytic activity">
    <reaction evidence="19">
        <text>L-seryl-[protein] + ATP = O-phospho-L-seryl-[protein] + ADP + H(+)</text>
        <dbReference type="Rhea" id="RHEA:17989"/>
        <dbReference type="Rhea" id="RHEA-COMP:9863"/>
        <dbReference type="Rhea" id="RHEA-COMP:11604"/>
        <dbReference type="ChEBI" id="CHEBI:15378"/>
        <dbReference type="ChEBI" id="CHEBI:29999"/>
        <dbReference type="ChEBI" id="CHEBI:30616"/>
        <dbReference type="ChEBI" id="CHEBI:83421"/>
        <dbReference type="ChEBI" id="CHEBI:456216"/>
        <dbReference type="EC" id="2.7.11.1"/>
    </reaction>
</comment>
<name>A0A8X7SL52_BRACI</name>
<evidence type="ECO:0000256" key="14">
    <source>
        <dbReference type="ARBA" id="ARBA00023136"/>
    </source>
</evidence>
<evidence type="ECO:0000256" key="12">
    <source>
        <dbReference type="ARBA" id="ARBA00022840"/>
    </source>
</evidence>
<evidence type="ECO:0000313" key="25">
    <source>
        <dbReference type="Proteomes" id="UP000886595"/>
    </source>
</evidence>
<dbReference type="Pfam" id="PF13855">
    <property type="entry name" value="LRR_8"/>
    <property type="match status" value="1"/>
</dbReference>
<feature type="binding site" evidence="20">
    <location>
        <position position="326"/>
    </location>
    <ligand>
        <name>ATP</name>
        <dbReference type="ChEBI" id="CHEBI:30616"/>
    </ligand>
</feature>
<dbReference type="PROSITE" id="PS00107">
    <property type="entry name" value="PROTEIN_KINASE_ATP"/>
    <property type="match status" value="2"/>
</dbReference>
<dbReference type="Gene3D" id="1.10.510.10">
    <property type="entry name" value="Transferase(Phosphotransferase) domain 1"/>
    <property type="match status" value="2"/>
</dbReference>
<dbReference type="FunFam" id="3.80.10.10:FF:000190">
    <property type="entry name" value="Receptor-like kinase TMK4"/>
    <property type="match status" value="1"/>
</dbReference>
<evidence type="ECO:0000256" key="3">
    <source>
        <dbReference type="ARBA" id="ARBA00012513"/>
    </source>
</evidence>
<keyword evidence="14 22" id="KW-0472">Membrane</keyword>
<dbReference type="InterPro" id="IPR013210">
    <property type="entry name" value="LRR_N_plant-typ"/>
</dbReference>
<dbReference type="EMBL" id="JAAMPC010000006">
    <property type="protein sequence ID" value="KAG2306789.1"/>
    <property type="molecule type" value="Genomic_DNA"/>
</dbReference>
<comment type="subcellular location">
    <subcellularLocation>
        <location evidence="1">Membrane</location>
        <topology evidence="1">Single-pass membrane protein</topology>
    </subcellularLocation>
</comment>
<dbReference type="InterPro" id="IPR017441">
    <property type="entry name" value="Protein_kinase_ATP_BS"/>
</dbReference>
<reference evidence="24 25" key="1">
    <citation type="submission" date="2020-02" db="EMBL/GenBank/DDBJ databases">
        <authorList>
            <person name="Ma Q."/>
            <person name="Huang Y."/>
            <person name="Song X."/>
            <person name="Pei D."/>
        </authorList>
    </citation>
    <scope>NUCLEOTIDE SEQUENCE [LARGE SCALE GENOMIC DNA]</scope>
    <source>
        <strain evidence="24">Sxm20200214</strain>
        <tissue evidence="24">Leaf</tissue>
    </source>
</reference>
<dbReference type="SMART" id="SM00220">
    <property type="entry name" value="S_TKc"/>
    <property type="match status" value="2"/>
</dbReference>
<keyword evidence="10 20" id="KW-0547">Nucleotide-binding</keyword>
<protein>
    <recommendedName>
        <fullName evidence="3">non-specific serine/threonine protein kinase</fullName>
        <ecNumber evidence="3">2.7.11.1</ecNumber>
    </recommendedName>
</protein>
<evidence type="ECO:0000256" key="19">
    <source>
        <dbReference type="ARBA" id="ARBA00048679"/>
    </source>
</evidence>
<feature type="compositionally biased region" description="Polar residues" evidence="21">
    <location>
        <begin position="1551"/>
        <end position="1561"/>
    </location>
</feature>
<comment type="caution">
    <text evidence="24">The sequence shown here is derived from an EMBL/GenBank/DDBJ whole genome shotgun (WGS) entry which is preliminary data.</text>
</comment>